<comment type="caution">
    <text evidence="6">The sequence shown here is derived from an EMBL/GenBank/DDBJ whole genome shotgun (WGS) entry which is preliminary data.</text>
</comment>
<evidence type="ECO:0000256" key="2">
    <source>
        <dbReference type="ARBA" id="ARBA00022771"/>
    </source>
</evidence>
<evidence type="ECO:0000256" key="3">
    <source>
        <dbReference type="ARBA" id="ARBA00022833"/>
    </source>
</evidence>
<keyword evidence="2" id="KW-0863">Zinc-finger</keyword>
<dbReference type="AlphaFoldDB" id="A0A814EE88"/>
<proteinExistence type="predicted"/>
<evidence type="ECO:0000256" key="4">
    <source>
        <dbReference type="SAM" id="MobiDB-lite"/>
    </source>
</evidence>
<dbReference type="Pfam" id="PF04500">
    <property type="entry name" value="FLYWCH"/>
    <property type="match status" value="1"/>
</dbReference>
<dbReference type="Gene3D" id="2.20.25.240">
    <property type="match status" value="1"/>
</dbReference>
<dbReference type="EMBL" id="CAJNOV010000053">
    <property type="protein sequence ID" value="CAF0969753.1"/>
    <property type="molecule type" value="Genomic_DNA"/>
</dbReference>
<sequence>MAEAFVTLTIADDYTFKLNKTTTSTKYWICTINGCAAKVHTDLNNGLMKIVGYHSHLREKEKLEHIDNYANTFLILLVKQKQLPPHVLHVHTFSSQACESIFRNTRALSGIYSTIVNFTVHDFLRRAQRLSVLNDIKFKQLHDDPVNNFVFPVNHKHQKDRQSSFTQSQSDIDQIDIEQIITDAYHKAVDMVDRLEILNLLKEKRALGLNLLSEYVFKQLNSNSKMYDHSSQLRNIDDEEFELADDDDDDERADDLNMDDDNNDSNYFL</sequence>
<evidence type="ECO:0000256" key="1">
    <source>
        <dbReference type="ARBA" id="ARBA00022723"/>
    </source>
</evidence>
<dbReference type="Proteomes" id="UP000663855">
    <property type="component" value="Unassembled WGS sequence"/>
</dbReference>
<feature type="region of interest" description="Disordered" evidence="4">
    <location>
        <begin position="245"/>
        <end position="269"/>
    </location>
</feature>
<protein>
    <recommendedName>
        <fullName evidence="5">FLYWCH-type domain-containing protein</fullName>
    </recommendedName>
</protein>
<evidence type="ECO:0000313" key="6">
    <source>
        <dbReference type="EMBL" id="CAF0969753.1"/>
    </source>
</evidence>
<dbReference type="InterPro" id="IPR007588">
    <property type="entry name" value="Znf_FLYWCH"/>
</dbReference>
<keyword evidence="1" id="KW-0479">Metal-binding</keyword>
<evidence type="ECO:0000313" key="7">
    <source>
        <dbReference type="Proteomes" id="UP000663855"/>
    </source>
</evidence>
<reference evidence="6" key="1">
    <citation type="submission" date="2021-02" db="EMBL/GenBank/DDBJ databases">
        <authorList>
            <person name="Nowell W R."/>
        </authorList>
    </citation>
    <scope>NUCLEOTIDE SEQUENCE</scope>
</reference>
<accession>A0A814EE88</accession>
<dbReference type="GO" id="GO:0008270">
    <property type="term" value="F:zinc ion binding"/>
    <property type="evidence" value="ECO:0007669"/>
    <property type="project" value="UniProtKB-KW"/>
</dbReference>
<gene>
    <name evidence="6" type="ORF">CJN711_LOCUS807</name>
</gene>
<feature type="compositionally biased region" description="Acidic residues" evidence="4">
    <location>
        <begin position="245"/>
        <end position="263"/>
    </location>
</feature>
<organism evidence="6 7">
    <name type="scientific">Rotaria magnacalcarata</name>
    <dbReference type="NCBI Taxonomy" id="392030"/>
    <lineage>
        <taxon>Eukaryota</taxon>
        <taxon>Metazoa</taxon>
        <taxon>Spiralia</taxon>
        <taxon>Gnathifera</taxon>
        <taxon>Rotifera</taxon>
        <taxon>Eurotatoria</taxon>
        <taxon>Bdelloidea</taxon>
        <taxon>Philodinida</taxon>
        <taxon>Philodinidae</taxon>
        <taxon>Rotaria</taxon>
    </lineage>
</organism>
<feature type="domain" description="FLYWCH-type" evidence="5">
    <location>
        <begin position="10"/>
        <end position="56"/>
    </location>
</feature>
<name>A0A814EE88_9BILA</name>
<evidence type="ECO:0000259" key="5">
    <source>
        <dbReference type="Pfam" id="PF04500"/>
    </source>
</evidence>
<keyword evidence="3" id="KW-0862">Zinc</keyword>